<gene>
    <name evidence="3" type="ORF">AVDCRST_MAG87-2931</name>
</gene>
<sequence length="178" mass="19756">MAQHDAEHLSRRTGRPPTPPELAFVGDARVGHLATVDARNRPSVVPVCFALLDGDDPAIVSVLDEKPKRVGDRQLARVRNILHQPEVMLVVDRYDEDWSRLVFVQLRGTASLLQPGAERHAVAIGALRHKYPQYRAMAIERREVIIIRDLRATSWRGDGESFQAPIVASGSGRADSDV</sequence>
<dbReference type="NCBIfam" id="TIGR03668">
    <property type="entry name" value="Rv0121_F420"/>
    <property type="match status" value="1"/>
</dbReference>
<evidence type="ECO:0000256" key="1">
    <source>
        <dbReference type="SAM" id="MobiDB-lite"/>
    </source>
</evidence>
<dbReference type="SUPFAM" id="SSF50475">
    <property type="entry name" value="FMN-binding split barrel"/>
    <property type="match status" value="1"/>
</dbReference>
<dbReference type="AlphaFoldDB" id="A0A6J4VE92"/>
<reference evidence="3" key="1">
    <citation type="submission" date="2020-02" db="EMBL/GenBank/DDBJ databases">
        <authorList>
            <person name="Meier V. D."/>
        </authorList>
    </citation>
    <scope>NUCLEOTIDE SEQUENCE</scope>
    <source>
        <strain evidence="3">AVDCRST_MAG87</strain>
    </source>
</reference>
<proteinExistence type="predicted"/>
<dbReference type="Gene3D" id="2.30.110.10">
    <property type="entry name" value="Electron Transport, Fmn-binding Protein, Chain A"/>
    <property type="match status" value="1"/>
</dbReference>
<protein>
    <submittedName>
        <fullName evidence="3">Nitroreductase</fullName>
    </submittedName>
</protein>
<dbReference type="InterPro" id="IPR011576">
    <property type="entry name" value="Pyridox_Oxase_N"/>
</dbReference>
<organism evidence="3">
    <name type="scientific">uncultured Thermomicrobiales bacterium</name>
    <dbReference type="NCBI Taxonomy" id="1645740"/>
    <lineage>
        <taxon>Bacteria</taxon>
        <taxon>Pseudomonadati</taxon>
        <taxon>Thermomicrobiota</taxon>
        <taxon>Thermomicrobia</taxon>
        <taxon>Thermomicrobiales</taxon>
        <taxon>environmental samples</taxon>
    </lineage>
</organism>
<dbReference type="EMBL" id="CADCWJ010000650">
    <property type="protein sequence ID" value="CAA9576700.1"/>
    <property type="molecule type" value="Genomic_DNA"/>
</dbReference>
<feature type="compositionally biased region" description="Basic and acidic residues" evidence="1">
    <location>
        <begin position="1"/>
        <end position="10"/>
    </location>
</feature>
<dbReference type="InterPro" id="IPR019967">
    <property type="entry name" value="F420-dep_enz_PPOX_Rv0121"/>
</dbReference>
<feature type="region of interest" description="Disordered" evidence="1">
    <location>
        <begin position="1"/>
        <end position="21"/>
    </location>
</feature>
<evidence type="ECO:0000259" key="2">
    <source>
        <dbReference type="Pfam" id="PF01243"/>
    </source>
</evidence>
<dbReference type="InterPro" id="IPR012349">
    <property type="entry name" value="Split_barrel_FMN-bd"/>
</dbReference>
<accession>A0A6J4VE92</accession>
<dbReference type="Pfam" id="PF01243">
    <property type="entry name" value="PNPOx_N"/>
    <property type="match status" value="1"/>
</dbReference>
<evidence type="ECO:0000313" key="3">
    <source>
        <dbReference type="EMBL" id="CAA9576700.1"/>
    </source>
</evidence>
<name>A0A6J4VE92_9BACT</name>
<feature type="domain" description="Pyridoxamine 5'-phosphate oxidase N-terminal" evidence="2">
    <location>
        <begin position="23"/>
        <end position="138"/>
    </location>
</feature>